<comment type="caution">
    <text evidence="2">The sequence shown here is derived from an EMBL/GenBank/DDBJ whole genome shotgun (WGS) entry which is preliminary data.</text>
</comment>
<dbReference type="InterPro" id="IPR000182">
    <property type="entry name" value="GNAT_dom"/>
</dbReference>
<evidence type="ECO:0000313" key="2">
    <source>
        <dbReference type="EMBL" id="MEN2990460.1"/>
    </source>
</evidence>
<accession>A0ABU9YNU0</accession>
<dbReference type="RefSeq" id="WP_345938069.1">
    <property type="nucleotide sequence ID" value="NZ_JBBKTW010000007.1"/>
</dbReference>
<keyword evidence="2" id="KW-0808">Transferase</keyword>
<dbReference type="SUPFAM" id="SSF55729">
    <property type="entry name" value="Acyl-CoA N-acyltransferases (Nat)"/>
    <property type="match status" value="1"/>
</dbReference>
<gene>
    <name evidence="2" type="ORF">WG926_19260</name>
</gene>
<dbReference type="PROSITE" id="PS51186">
    <property type="entry name" value="GNAT"/>
    <property type="match status" value="1"/>
</dbReference>
<dbReference type="Proteomes" id="UP001413721">
    <property type="component" value="Unassembled WGS sequence"/>
</dbReference>
<reference evidence="2 3" key="1">
    <citation type="submission" date="2024-03" db="EMBL/GenBank/DDBJ databases">
        <title>High-quality draft genome sequencing of Tistrella sp. BH-R2-4.</title>
        <authorList>
            <person name="Dong C."/>
        </authorList>
    </citation>
    <scope>NUCLEOTIDE SEQUENCE [LARGE SCALE GENOMIC DNA]</scope>
    <source>
        <strain evidence="2 3">BH-R2-4</strain>
    </source>
</reference>
<protein>
    <submittedName>
        <fullName evidence="2">GNAT family N-acetyltransferase</fullName>
        <ecNumber evidence="2">2.3.1.-</ecNumber>
    </submittedName>
</protein>
<dbReference type="PANTHER" id="PTHR43451:SF1">
    <property type="entry name" value="ACETYLTRANSFERASE"/>
    <property type="match status" value="1"/>
</dbReference>
<proteinExistence type="predicted"/>
<evidence type="ECO:0000259" key="1">
    <source>
        <dbReference type="PROSITE" id="PS51186"/>
    </source>
</evidence>
<keyword evidence="2" id="KW-0012">Acyltransferase</keyword>
<dbReference type="Pfam" id="PF13673">
    <property type="entry name" value="Acetyltransf_10"/>
    <property type="match status" value="1"/>
</dbReference>
<sequence>MMIRHYQSEDAVALSDLYRASVMELGRRHYTAAQVAAWLSLTPDPARLDRLAQDGRLRLVAVDEVEQDSGTKRTRYLGFADLERDGHLHFLYVAPAAAGTGVAGALCAHLERHAIENHLPRLFVEASEAASRLFMARGFTVIKRNDIDIAGVMIHNYDMEKWF</sequence>
<keyword evidence="3" id="KW-1185">Reference proteome</keyword>
<dbReference type="Gene3D" id="3.40.630.30">
    <property type="match status" value="1"/>
</dbReference>
<feature type="domain" description="N-acetyltransferase" evidence="1">
    <location>
        <begin position="1"/>
        <end position="163"/>
    </location>
</feature>
<dbReference type="GO" id="GO:0016746">
    <property type="term" value="F:acyltransferase activity"/>
    <property type="evidence" value="ECO:0007669"/>
    <property type="project" value="UniProtKB-KW"/>
</dbReference>
<evidence type="ECO:0000313" key="3">
    <source>
        <dbReference type="Proteomes" id="UP001413721"/>
    </source>
</evidence>
<dbReference type="InterPro" id="IPR016181">
    <property type="entry name" value="Acyl_CoA_acyltransferase"/>
</dbReference>
<dbReference type="InterPro" id="IPR052564">
    <property type="entry name" value="N-acetyltrans/Recomb-assoc"/>
</dbReference>
<name>A0ABU9YNU0_9PROT</name>
<dbReference type="PANTHER" id="PTHR43451">
    <property type="entry name" value="ACETYLTRANSFERASE (GNAT) FAMILY PROTEIN"/>
    <property type="match status" value="1"/>
</dbReference>
<dbReference type="EMBL" id="JBBKTW010000007">
    <property type="protein sequence ID" value="MEN2990460.1"/>
    <property type="molecule type" value="Genomic_DNA"/>
</dbReference>
<dbReference type="EC" id="2.3.1.-" evidence="2"/>
<organism evidence="2 3">
    <name type="scientific">Tistrella arctica</name>
    <dbReference type="NCBI Taxonomy" id="3133430"/>
    <lineage>
        <taxon>Bacteria</taxon>
        <taxon>Pseudomonadati</taxon>
        <taxon>Pseudomonadota</taxon>
        <taxon>Alphaproteobacteria</taxon>
        <taxon>Geminicoccales</taxon>
        <taxon>Geminicoccaceae</taxon>
        <taxon>Tistrella</taxon>
    </lineage>
</organism>